<dbReference type="EC" id="1.1.1.298" evidence="5"/>
<dbReference type="PANTHER" id="PTHR43543">
    <property type="entry name" value="MALONIC SEMIALDEHYDE REDUCTASE RUTE-RELATED"/>
    <property type="match status" value="1"/>
</dbReference>
<dbReference type="Proteomes" id="UP000028653">
    <property type="component" value="Unassembled WGS sequence"/>
</dbReference>
<protein>
    <recommendedName>
        <fullName evidence="5">Probable malonic semialdehyde reductase RutE</fullName>
        <ecNumber evidence="5">1.1.1.298</ecNumber>
    </recommendedName>
</protein>
<gene>
    <name evidence="5 7" type="primary">rutE</name>
    <name evidence="7" type="ORF">GBAG_1361</name>
</gene>
<dbReference type="InterPro" id="IPR000415">
    <property type="entry name" value="Nitroreductase-like"/>
</dbReference>
<sequence length="196" mass="21405">MSHALSSEALETLFTGARTHSAWLDKPVSDTQLAEIYNLMRLGPTSANCSPARFLFIRSPEAKARLKSALSSGNIDKTMSAPVTAIVAWDPAFFEQLPTLFPYADARAWFTSSPELAEETAFRNSSMQAAYLIAACRALGFDTGPMSGFDREKVDTEFFSANGWKSNLLINIGYGDPAKAHTRLPRLAFEAACRVA</sequence>
<dbReference type="GO" id="GO:0035527">
    <property type="term" value="F:3-hydroxypropionate dehydrogenase (NADP+) activity"/>
    <property type="evidence" value="ECO:0007669"/>
    <property type="project" value="UniProtKB-UniRule"/>
</dbReference>
<accession>A0A085GGZ2</accession>
<keyword evidence="1 5" id="KW-0285">Flavoprotein</keyword>
<keyword evidence="5" id="KW-0520">NAD</keyword>
<reference evidence="7 8" key="1">
    <citation type="submission" date="2014-05" db="EMBL/GenBank/DDBJ databases">
        <title>ATOL: Assembling a taxonomically balanced genome-scale reconstruction of the evolutionary history of the Enterobacteriaceae.</title>
        <authorList>
            <person name="Plunkett G.III."/>
            <person name="Neeno-Eckwall E.C."/>
            <person name="Glasner J.D."/>
            <person name="Perna N.T."/>
        </authorList>
    </citation>
    <scope>NUCLEOTIDE SEQUENCE [LARGE SCALE GENOMIC DNA]</scope>
    <source>
        <strain evidence="7 8">ATCC 33320</strain>
    </source>
</reference>
<dbReference type="Gene3D" id="3.40.109.10">
    <property type="entry name" value="NADH Oxidase"/>
    <property type="match status" value="1"/>
</dbReference>
<dbReference type="NCBIfam" id="NF003768">
    <property type="entry name" value="PRK05365.1"/>
    <property type="match status" value="1"/>
</dbReference>
<comment type="cofactor">
    <cofactor evidence="5">
        <name>FMN</name>
        <dbReference type="ChEBI" id="CHEBI:58210"/>
    </cofactor>
</comment>
<comment type="function">
    <text evidence="5">May reduce toxic product malonic semialdehyde to 3-hydroxypropionic acid, which is excreted.</text>
</comment>
<evidence type="ECO:0000256" key="1">
    <source>
        <dbReference type="ARBA" id="ARBA00022630"/>
    </source>
</evidence>
<dbReference type="HAMAP" id="MF_01204">
    <property type="entry name" value="Oxidoreductase_RutE_HadB"/>
    <property type="match status" value="1"/>
</dbReference>
<evidence type="ECO:0000256" key="4">
    <source>
        <dbReference type="ARBA" id="ARBA00023002"/>
    </source>
</evidence>
<dbReference type="PANTHER" id="PTHR43543:SF1">
    <property type="entry name" value="MALONIC SEMIALDEHYDE REDUCTASE RUTE-RELATED"/>
    <property type="match status" value="1"/>
</dbReference>
<keyword evidence="3 5" id="KW-0521">NADP</keyword>
<dbReference type="SUPFAM" id="SSF55469">
    <property type="entry name" value="FMN-dependent nitroreductase-like"/>
    <property type="match status" value="1"/>
</dbReference>
<dbReference type="STRING" id="1006004.GBAG_1361"/>
<dbReference type="CDD" id="cd02148">
    <property type="entry name" value="RutE-like"/>
    <property type="match status" value="1"/>
</dbReference>
<dbReference type="InterPro" id="IPR029479">
    <property type="entry name" value="Nitroreductase"/>
</dbReference>
<dbReference type="AlphaFoldDB" id="A0A085GGZ2"/>
<comment type="similarity">
    <text evidence="5">Belongs to the nitroreductase family. HadB/RutE subfamily.</text>
</comment>
<dbReference type="eggNOG" id="COG0778">
    <property type="taxonomic scope" value="Bacteria"/>
</dbReference>
<dbReference type="GO" id="GO:0019740">
    <property type="term" value="P:nitrogen utilization"/>
    <property type="evidence" value="ECO:0007669"/>
    <property type="project" value="UniProtKB-UniRule"/>
</dbReference>
<evidence type="ECO:0000313" key="7">
    <source>
        <dbReference type="EMBL" id="KFC82987.1"/>
    </source>
</evidence>
<dbReference type="InterPro" id="IPR023936">
    <property type="entry name" value="RutE-like"/>
</dbReference>
<evidence type="ECO:0000256" key="2">
    <source>
        <dbReference type="ARBA" id="ARBA00022643"/>
    </source>
</evidence>
<dbReference type="OrthoDB" id="9784375at2"/>
<evidence type="ECO:0000313" key="8">
    <source>
        <dbReference type="Proteomes" id="UP000028653"/>
    </source>
</evidence>
<keyword evidence="4 5" id="KW-0560">Oxidoreductase</keyword>
<comment type="catalytic activity">
    <reaction evidence="5">
        <text>3-hydroxypropanoate + NADP(+) = 3-oxopropanoate + NADPH + H(+)</text>
        <dbReference type="Rhea" id="RHEA:26438"/>
        <dbReference type="ChEBI" id="CHEBI:15378"/>
        <dbReference type="ChEBI" id="CHEBI:16510"/>
        <dbReference type="ChEBI" id="CHEBI:33190"/>
        <dbReference type="ChEBI" id="CHEBI:57783"/>
        <dbReference type="ChEBI" id="CHEBI:58349"/>
        <dbReference type="EC" id="1.1.1.298"/>
    </reaction>
</comment>
<dbReference type="EMBL" id="JMPI01000022">
    <property type="protein sequence ID" value="KFC82987.1"/>
    <property type="molecule type" value="Genomic_DNA"/>
</dbReference>
<evidence type="ECO:0000259" key="6">
    <source>
        <dbReference type="Pfam" id="PF00881"/>
    </source>
</evidence>
<organism evidence="7 8">
    <name type="scientific">Buttiauxella agrestis ATCC 33320</name>
    <dbReference type="NCBI Taxonomy" id="1006004"/>
    <lineage>
        <taxon>Bacteria</taxon>
        <taxon>Pseudomonadati</taxon>
        <taxon>Pseudomonadota</taxon>
        <taxon>Gammaproteobacteria</taxon>
        <taxon>Enterobacterales</taxon>
        <taxon>Enterobacteriaceae</taxon>
        <taxon>Buttiauxella</taxon>
    </lineage>
</organism>
<evidence type="ECO:0000256" key="5">
    <source>
        <dbReference type="HAMAP-Rule" id="MF_01204"/>
    </source>
</evidence>
<dbReference type="Pfam" id="PF00881">
    <property type="entry name" value="Nitroreductase"/>
    <property type="match status" value="1"/>
</dbReference>
<dbReference type="InterPro" id="IPR050461">
    <property type="entry name" value="Nitroreductase_HadB/RutE"/>
</dbReference>
<dbReference type="RefSeq" id="WP_034494385.1">
    <property type="nucleotide sequence ID" value="NZ_JMPI01000022.1"/>
</dbReference>
<name>A0A085GGZ2_9ENTR</name>
<dbReference type="GO" id="GO:0006212">
    <property type="term" value="P:uracil catabolic process"/>
    <property type="evidence" value="ECO:0007669"/>
    <property type="project" value="UniProtKB-UniRule"/>
</dbReference>
<comment type="caution">
    <text evidence="7">The sequence shown here is derived from an EMBL/GenBank/DDBJ whole genome shotgun (WGS) entry which is preliminary data.</text>
</comment>
<evidence type="ECO:0000256" key="3">
    <source>
        <dbReference type="ARBA" id="ARBA00022857"/>
    </source>
</evidence>
<feature type="domain" description="Nitroreductase" evidence="6">
    <location>
        <begin position="18"/>
        <end position="174"/>
    </location>
</feature>
<proteinExistence type="inferred from homology"/>
<keyword evidence="8" id="KW-1185">Reference proteome</keyword>
<keyword evidence="2 5" id="KW-0288">FMN</keyword>